<sequence length="207" mass="22744">MATTIADDLLTLMGERTSVRHYDKSESISKEDLTDILESAVKAPSAWNLQHWNFLVFHSAESKERLLPIAYSQNQIVESSAVVAILGDLEANKNTDQVYNPLVDAGYMSKEIKETLAGQINGAYTNPVYARDAAYSNASLAAMQLMLAAKAKGFDTCAIGGFNGEELIKEFKVSERYVPVMLISIGKAAKPAHKSDRINLDQLSVWL</sequence>
<protein>
    <submittedName>
        <fullName evidence="4">Nitroreductase family protein</fullName>
    </submittedName>
</protein>
<reference evidence="4 5" key="1">
    <citation type="submission" date="2021-04" db="EMBL/GenBank/DDBJ databases">
        <title>Metabacillus sp. strain KIGAM252 whole genome sequence.</title>
        <authorList>
            <person name="Seo M.-J."/>
            <person name="Cho E.-S."/>
            <person name="Hwang C.Y."/>
            <person name="Yoon D.J."/>
        </authorList>
    </citation>
    <scope>NUCLEOTIDE SEQUENCE [LARGE SCALE GENOMIC DNA]</scope>
    <source>
        <strain evidence="4 5">KIGAM252</strain>
    </source>
</reference>
<proteinExistence type="inferred from homology"/>
<dbReference type="PANTHER" id="PTHR43673:SF3">
    <property type="entry name" value="NAD(P)H NITROREDUCTASE YODC-RELATED"/>
    <property type="match status" value="1"/>
</dbReference>
<organism evidence="4 5">
    <name type="scientific">Metabacillus flavus</name>
    <dbReference type="NCBI Taxonomy" id="2823519"/>
    <lineage>
        <taxon>Bacteria</taxon>
        <taxon>Bacillati</taxon>
        <taxon>Bacillota</taxon>
        <taxon>Bacilli</taxon>
        <taxon>Bacillales</taxon>
        <taxon>Bacillaceae</taxon>
        <taxon>Metabacillus</taxon>
    </lineage>
</organism>
<comment type="similarity">
    <text evidence="1">Belongs to the nitroreductase family.</text>
</comment>
<feature type="domain" description="Nitroreductase" evidence="3">
    <location>
        <begin position="15"/>
        <end position="187"/>
    </location>
</feature>
<keyword evidence="5" id="KW-1185">Reference proteome</keyword>
<dbReference type="Proteomes" id="UP000682403">
    <property type="component" value="Unassembled WGS sequence"/>
</dbReference>
<gene>
    <name evidence="4" type="ORF">J9317_10835</name>
</gene>
<evidence type="ECO:0000313" key="4">
    <source>
        <dbReference type="EMBL" id="MBS2969259.1"/>
    </source>
</evidence>
<dbReference type="Gene3D" id="3.40.109.10">
    <property type="entry name" value="NADH Oxidase"/>
    <property type="match status" value="1"/>
</dbReference>
<evidence type="ECO:0000313" key="5">
    <source>
        <dbReference type="Proteomes" id="UP000682403"/>
    </source>
</evidence>
<keyword evidence="2" id="KW-0560">Oxidoreductase</keyword>
<dbReference type="CDD" id="cd02137">
    <property type="entry name" value="MhqN-like"/>
    <property type="match status" value="1"/>
</dbReference>
<dbReference type="RefSeq" id="WP_211558487.1">
    <property type="nucleotide sequence ID" value="NZ_JAGVRK010000001.1"/>
</dbReference>
<dbReference type="InterPro" id="IPR000415">
    <property type="entry name" value="Nitroreductase-like"/>
</dbReference>
<evidence type="ECO:0000259" key="3">
    <source>
        <dbReference type="Pfam" id="PF00881"/>
    </source>
</evidence>
<dbReference type="SUPFAM" id="SSF55469">
    <property type="entry name" value="FMN-dependent nitroreductase-like"/>
    <property type="match status" value="1"/>
</dbReference>
<dbReference type="Pfam" id="PF00881">
    <property type="entry name" value="Nitroreductase"/>
    <property type="match status" value="1"/>
</dbReference>
<dbReference type="InterPro" id="IPR029479">
    <property type="entry name" value="Nitroreductase"/>
</dbReference>
<comment type="caution">
    <text evidence="4">The sequence shown here is derived from an EMBL/GenBank/DDBJ whole genome shotgun (WGS) entry which is preliminary data.</text>
</comment>
<evidence type="ECO:0000256" key="1">
    <source>
        <dbReference type="ARBA" id="ARBA00007118"/>
    </source>
</evidence>
<evidence type="ECO:0000256" key="2">
    <source>
        <dbReference type="ARBA" id="ARBA00023002"/>
    </source>
</evidence>
<name>A0ABS5LFU2_9BACI</name>
<accession>A0ABS5LFU2</accession>
<dbReference type="PANTHER" id="PTHR43673">
    <property type="entry name" value="NAD(P)H NITROREDUCTASE YDGI-RELATED"/>
    <property type="match status" value="1"/>
</dbReference>
<dbReference type="EMBL" id="JAGVRK010000001">
    <property type="protein sequence ID" value="MBS2969259.1"/>
    <property type="molecule type" value="Genomic_DNA"/>
</dbReference>